<dbReference type="GO" id="GO:0001681">
    <property type="term" value="F:sialate O-acetylesterase activity"/>
    <property type="evidence" value="ECO:0007669"/>
    <property type="project" value="InterPro"/>
</dbReference>
<dbReference type="Pfam" id="PF03629">
    <property type="entry name" value="SASA"/>
    <property type="match status" value="1"/>
</dbReference>
<dbReference type="Proteomes" id="UP000321080">
    <property type="component" value="Unassembled WGS sequence"/>
</dbReference>
<sequence>MTRLFLTLLLLACVSVHAEITPNSLFQDNMVLQRNKPIAVFGKATSERNVSITFKNKEYLAKVNNGYWKVFLDESEAGGPFTLILKGKNEITLSNILVGEVWLCSGQSNMKMPLKGNSGQPINGSNTTILKSNNPQLRLFTVKQTRSDEPFEACVGEWQSAKPSVVKNFSATAYFYGRMLQETLGVPVGLICSAWGGTPAEAWTPEEVLNSQFKDFKWPLIPSKPHRDPTVLYNGMIHPLIPFTIKGAIWYQGEGNKTYHENYTKLFSAMIKSWRDRWGQGDFPFYFVQIAPFGFGGDNQAYLREKQLKTMLTVPNTGMAVTLDIGERLCIHPAEKQKVGERLALWSLAKDYGFTDIQYSGPVYKSLEIKGNKAYVSFDYADLGLSTFGKELTSIRIAGNDKMFYNAQYNILRNGTLEVWSSQVENPVAVRYGWEQYVDGALYNTAGLPASSFRTDTWDDYQVVKD</sequence>
<evidence type="ECO:0000256" key="1">
    <source>
        <dbReference type="ARBA" id="ARBA00022801"/>
    </source>
</evidence>
<keyword evidence="2" id="KW-0732">Signal</keyword>
<feature type="domain" description="Sialate O-acetylesterase" evidence="3">
    <location>
        <begin position="100"/>
        <end position="344"/>
    </location>
</feature>
<dbReference type="InterPro" id="IPR005181">
    <property type="entry name" value="SASA"/>
</dbReference>
<evidence type="ECO:0000259" key="3">
    <source>
        <dbReference type="Pfam" id="PF03629"/>
    </source>
</evidence>
<dbReference type="EMBL" id="VRKQ01000008">
    <property type="protein sequence ID" value="TXG39079.1"/>
    <property type="molecule type" value="Genomic_DNA"/>
</dbReference>
<feature type="signal peptide" evidence="2">
    <location>
        <begin position="1"/>
        <end position="18"/>
    </location>
</feature>
<dbReference type="InterPro" id="IPR036514">
    <property type="entry name" value="SGNH_hydro_sf"/>
</dbReference>
<accession>A0A5C7GKS5</accession>
<keyword evidence="1" id="KW-0378">Hydrolase</keyword>
<dbReference type="RefSeq" id="WP_147766558.1">
    <property type="nucleotide sequence ID" value="NZ_VRKQ01000008.1"/>
</dbReference>
<keyword evidence="5" id="KW-1185">Reference proteome</keyword>
<gene>
    <name evidence="4" type="ORF">FUA22_04150</name>
</gene>
<dbReference type="SUPFAM" id="SSF52266">
    <property type="entry name" value="SGNH hydrolase"/>
    <property type="match status" value="1"/>
</dbReference>
<dbReference type="Gene3D" id="3.40.50.1110">
    <property type="entry name" value="SGNH hydrolase"/>
    <property type="match status" value="1"/>
</dbReference>
<protein>
    <submittedName>
        <fullName evidence="4">Sialate O-acetylesterase</fullName>
    </submittedName>
</protein>
<reference evidence="4 5" key="1">
    <citation type="submission" date="2019-08" db="EMBL/GenBank/DDBJ databases">
        <title>Seonamhaeicola sediminis sp. nov., isolated from marine sediment.</title>
        <authorList>
            <person name="Cao W.R."/>
        </authorList>
    </citation>
    <scope>NUCLEOTIDE SEQUENCE [LARGE SCALE GENOMIC DNA]</scope>
    <source>
        <strain evidence="4 5">1505</strain>
    </source>
</reference>
<dbReference type="InterPro" id="IPR039329">
    <property type="entry name" value="SIAE"/>
</dbReference>
<dbReference type="PANTHER" id="PTHR22901:SF0">
    <property type="entry name" value="SIALATE O-ACETYLESTERASE"/>
    <property type="match status" value="1"/>
</dbReference>
<dbReference type="PANTHER" id="PTHR22901">
    <property type="entry name" value="SIALATE O-ACETYLESTERASE"/>
    <property type="match status" value="1"/>
</dbReference>
<dbReference type="GO" id="GO:0005975">
    <property type="term" value="P:carbohydrate metabolic process"/>
    <property type="evidence" value="ECO:0007669"/>
    <property type="project" value="TreeGrafter"/>
</dbReference>
<dbReference type="AlphaFoldDB" id="A0A5C7GKS5"/>
<evidence type="ECO:0000313" key="5">
    <source>
        <dbReference type="Proteomes" id="UP000321080"/>
    </source>
</evidence>
<dbReference type="OrthoDB" id="9816001at2"/>
<evidence type="ECO:0000313" key="4">
    <source>
        <dbReference type="EMBL" id="TXG39079.1"/>
    </source>
</evidence>
<proteinExistence type="predicted"/>
<feature type="chain" id="PRO_5022989153" evidence="2">
    <location>
        <begin position="19"/>
        <end position="466"/>
    </location>
</feature>
<comment type="caution">
    <text evidence="4">The sequence shown here is derived from an EMBL/GenBank/DDBJ whole genome shotgun (WGS) entry which is preliminary data.</text>
</comment>
<evidence type="ECO:0000256" key="2">
    <source>
        <dbReference type="SAM" id="SignalP"/>
    </source>
</evidence>
<organism evidence="4 5">
    <name type="scientific">Seonamhaeicola maritimus</name>
    <dbReference type="NCBI Taxonomy" id="2591822"/>
    <lineage>
        <taxon>Bacteria</taxon>
        <taxon>Pseudomonadati</taxon>
        <taxon>Bacteroidota</taxon>
        <taxon>Flavobacteriia</taxon>
        <taxon>Flavobacteriales</taxon>
        <taxon>Flavobacteriaceae</taxon>
    </lineage>
</organism>
<name>A0A5C7GKS5_9FLAO</name>